<dbReference type="InterPro" id="IPR032675">
    <property type="entry name" value="LRR_dom_sf"/>
</dbReference>
<proteinExistence type="predicted"/>
<dbReference type="Proteomes" id="UP000601435">
    <property type="component" value="Unassembled WGS sequence"/>
</dbReference>
<evidence type="ECO:0000256" key="1">
    <source>
        <dbReference type="SAM" id="MobiDB-lite"/>
    </source>
</evidence>
<dbReference type="AlphaFoldDB" id="A0A813C5H0"/>
<organism evidence="2 3">
    <name type="scientific">Symbiodinium necroappetens</name>
    <dbReference type="NCBI Taxonomy" id="1628268"/>
    <lineage>
        <taxon>Eukaryota</taxon>
        <taxon>Sar</taxon>
        <taxon>Alveolata</taxon>
        <taxon>Dinophyceae</taxon>
        <taxon>Suessiales</taxon>
        <taxon>Symbiodiniaceae</taxon>
        <taxon>Symbiodinium</taxon>
    </lineage>
</organism>
<dbReference type="SUPFAM" id="SSF52047">
    <property type="entry name" value="RNI-like"/>
    <property type="match status" value="1"/>
</dbReference>
<gene>
    <name evidence="2" type="ORF">SNEC2469_LOCUS32778</name>
</gene>
<feature type="region of interest" description="Disordered" evidence="1">
    <location>
        <begin position="42"/>
        <end position="65"/>
    </location>
</feature>
<comment type="caution">
    <text evidence="2">The sequence shown here is derived from an EMBL/GenBank/DDBJ whole genome shotgun (WGS) entry which is preliminary data.</text>
</comment>
<dbReference type="Gene3D" id="3.80.10.10">
    <property type="entry name" value="Ribonuclease Inhibitor"/>
    <property type="match status" value="1"/>
</dbReference>
<evidence type="ECO:0000313" key="2">
    <source>
        <dbReference type="EMBL" id="CAE7936374.1"/>
    </source>
</evidence>
<evidence type="ECO:0000313" key="3">
    <source>
        <dbReference type="Proteomes" id="UP000601435"/>
    </source>
</evidence>
<dbReference type="EMBL" id="CAJNJA010084064">
    <property type="protein sequence ID" value="CAE7936374.1"/>
    <property type="molecule type" value="Genomic_DNA"/>
</dbReference>
<feature type="compositionally biased region" description="Basic and acidic residues" evidence="1">
    <location>
        <begin position="42"/>
        <end position="51"/>
    </location>
</feature>
<dbReference type="OrthoDB" id="414670at2759"/>
<protein>
    <submittedName>
        <fullName evidence="2">Uncharacterized protein</fullName>
    </submittedName>
</protein>
<keyword evidence="3" id="KW-1185">Reference proteome</keyword>
<name>A0A813C5H0_9DINO</name>
<sequence>MSPGRRALRLPTPLHLVRRRETSWHSDLSVKVHACCEPRSFRASEGDDSQKGKGSKFLKNPGRTSQDLNMESCSQIPAAAWQQLEGAHWPKLTTVNFEKCFGDNFKGADGVAGLLRALARCPELEALGMKHCSRIPAAAWQQLEGATWSKLTYVEFEGCFGENSKGADGVAGLLTALARCPGLKDASSLSLQ</sequence>
<reference evidence="2" key="1">
    <citation type="submission" date="2021-02" db="EMBL/GenBank/DDBJ databases">
        <authorList>
            <person name="Dougan E. K."/>
            <person name="Rhodes N."/>
            <person name="Thang M."/>
            <person name="Chan C."/>
        </authorList>
    </citation>
    <scope>NUCLEOTIDE SEQUENCE</scope>
</reference>
<accession>A0A813C5H0</accession>